<protein>
    <submittedName>
        <fullName evidence="2">Uncharacterized protein</fullName>
    </submittedName>
</protein>
<comment type="caution">
    <text evidence="2">The sequence shown here is derived from an EMBL/GenBank/DDBJ whole genome shotgun (WGS) entry which is preliminary data.</text>
</comment>
<proteinExistence type="predicted"/>
<reference evidence="2 3" key="1">
    <citation type="submission" date="2020-12" db="EMBL/GenBank/DDBJ databases">
        <title>Hymenobacter sp.</title>
        <authorList>
            <person name="Kim M.K."/>
        </authorList>
    </citation>
    <scope>NUCLEOTIDE SEQUENCE [LARGE SCALE GENOMIC DNA]</scope>
    <source>
        <strain evidence="2 3">BT442</strain>
    </source>
</reference>
<feature type="region of interest" description="Disordered" evidence="1">
    <location>
        <begin position="1"/>
        <end position="114"/>
    </location>
</feature>
<evidence type="ECO:0000256" key="1">
    <source>
        <dbReference type="SAM" id="MobiDB-lite"/>
    </source>
</evidence>
<name>A0ABS0Q8P4_9BACT</name>
<feature type="compositionally biased region" description="Basic and acidic residues" evidence="1">
    <location>
        <begin position="95"/>
        <end position="104"/>
    </location>
</feature>
<keyword evidence="3" id="KW-1185">Reference proteome</keyword>
<feature type="compositionally biased region" description="Polar residues" evidence="1">
    <location>
        <begin position="52"/>
        <end position="63"/>
    </location>
</feature>
<accession>A0ABS0Q8P4</accession>
<dbReference type="Proteomes" id="UP000625631">
    <property type="component" value="Unassembled WGS sequence"/>
</dbReference>
<gene>
    <name evidence="2" type="ORF">I7X13_13375</name>
</gene>
<evidence type="ECO:0000313" key="3">
    <source>
        <dbReference type="Proteomes" id="UP000625631"/>
    </source>
</evidence>
<sequence length="114" mass="12116">MSVIGAPLRSDDAHHQAPALMATNPSNPSDETFDPQPSEDGTSTPMLDAATYGQQLDDNNASGQEKADEMDDSLRSDTAEMRAANGPAPASSDNIPKELTDPSDRAFTLPEEQK</sequence>
<organism evidence="2 3">
    <name type="scientific">Hymenobacter negativus</name>
    <dbReference type="NCBI Taxonomy" id="2795026"/>
    <lineage>
        <taxon>Bacteria</taxon>
        <taxon>Pseudomonadati</taxon>
        <taxon>Bacteroidota</taxon>
        <taxon>Cytophagia</taxon>
        <taxon>Cytophagales</taxon>
        <taxon>Hymenobacteraceae</taxon>
        <taxon>Hymenobacter</taxon>
    </lineage>
</organism>
<dbReference type="EMBL" id="JAEDAE010000005">
    <property type="protein sequence ID" value="MBH8559049.1"/>
    <property type="molecule type" value="Genomic_DNA"/>
</dbReference>
<evidence type="ECO:0000313" key="2">
    <source>
        <dbReference type="EMBL" id="MBH8559049.1"/>
    </source>
</evidence>